<protein>
    <recommendedName>
        <fullName evidence="2">Restriction endonuclease BglII</fullName>
    </recommendedName>
</protein>
<dbReference type="InterPro" id="IPR015278">
    <property type="entry name" value="BglII-like"/>
</dbReference>
<organism evidence="1">
    <name type="scientific">uncultured marine group II/III euryarchaeote AD1000_65_H04</name>
    <dbReference type="NCBI Taxonomy" id="1457796"/>
    <lineage>
        <taxon>Archaea</taxon>
        <taxon>Methanobacteriati</taxon>
        <taxon>Methanobacteriota</taxon>
        <taxon>environmental samples</taxon>
    </lineage>
</organism>
<name>A0A075FVV4_9EURY</name>
<evidence type="ECO:0008006" key="2">
    <source>
        <dbReference type="Google" id="ProtNLM"/>
    </source>
</evidence>
<evidence type="ECO:0000313" key="1">
    <source>
        <dbReference type="EMBL" id="AIE95404.1"/>
    </source>
</evidence>
<dbReference type="GO" id="GO:0003677">
    <property type="term" value="F:DNA binding"/>
    <property type="evidence" value="ECO:0007669"/>
    <property type="project" value="InterPro"/>
</dbReference>
<reference evidence="1" key="1">
    <citation type="journal article" date="2014" name="Genome Biol. Evol.">
        <title>Pangenome evidence for extensive interdomain horizontal transfer affecting lineage core and shell genes in uncultured planktonic thaumarchaeota and euryarchaeota.</title>
        <authorList>
            <person name="Deschamps P."/>
            <person name="Zivanovic Y."/>
            <person name="Moreira D."/>
            <person name="Rodriguez-Valera F."/>
            <person name="Lopez-Garcia P."/>
        </authorList>
    </citation>
    <scope>NUCLEOTIDE SEQUENCE</scope>
</reference>
<dbReference type="GO" id="GO:0009036">
    <property type="term" value="F:type II site-specific deoxyribonuclease activity"/>
    <property type="evidence" value="ECO:0007669"/>
    <property type="project" value="InterPro"/>
</dbReference>
<dbReference type="InterPro" id="IPR011338">
    <property type="entry name" value="BamHI/BglII/BstY"/>
</dbReference>
<dbReference type="GO" id="GO:0009307">
    <property type="term" value="P:DNA restriction-modification system"/>
    <property type="evidence" value="ECO:0007669"/>
    <property type="project" value="InterPro"/>
</dbReference>
<dbReference type="EMBL" id="KF900451">
    <property type="protein sequence ID" value="AIE95404.1"/>
    <property type="molecule type" value="Genomic_DNA"/>
</dbReference>
<dbReference type="GO" id="GO:0000287">
    <property type="term" value="F:magnesium ion binding"/>
    <property type="evidence" value="ECO:0007669"/>
    <property type="project" value="InterPro"/>
</dbReference>
<sequence length="204" mass="23175">MNFRCLSHRNGETIANDSEFSNEWTEIKEVLTGITDEDLITEFESRTRVEKSISLTINKLIKERLVAKSWAEESPIFQSKEHTSGKWRLDFAKGKISVEVAFNHGEATAWNLLKPSLASEYNYIDKAIQTKLGIVIFATQKMKKAGGFDNAVGTLEKAETYLKPMYSLLPCPMIIIGLEEPESFVIEHKKDGNRKVGHVVKNYF</sequence>
<dbReference type="SUPFAM" id="SSF52980">
    <property type="entry name" value="Restriction endonuclease-like"/>
    <property type="match status" value="1"/>
</dbReference>
<dbReference type="AlphaFoldDB" id="A0A075FVV4"/>
<dbReference type="InterPro" id="IPR011335">
    <property type="entry name" value="Restrct_endonuc-II-like"/>
</dbReference>
<accession>A0A075FVV4</accession>
<dbReference type="Gene3D" id="3.40.91.20">
    <property type="match status" value="1"/>
</dbReference>
<dbReference type="Pfam" id="PF09195">
    <property type="entry name" value="Endonuc-BglII"/>
    <property type="match status" value="1"/>
</dbReference>
<proteinExistence type="predicted"/>